<evidence type="ECO:0000256" key="3">
    <source>
        <dbReference type="ARBA" id="ARBA00022475"/>
    </source>
</evidence>
<name>A0AAW4XEH9_RHORH</name>
<evidence type="ECO:0000256" key="1">
    <source>
        <dbReference type="ARBA" id="ARBA00004651"/>
    </source>
</evidence>
<dbReference type="GO" id="GO:0055085">
    <property type="term" value="P:transmembrane transport"/>
    <property type="evidence" value="ECO:0007669"/>
    <property type="project" value="InterPro"/>
</dbReference>
<dbReference type="AlphaFoldDB" id="A0AAW4XEH9"/>
<dbReference type="PANTHER" id="PTHR30151">
    <property type="entry name" value="ALKANE SULFONATE ABC TRANSPORTER-RELATED, MEMBRANE SUBUNIT"/>
    <property type="match status" value="1"/>
</dbReference>
<dbReference type="CDD" id="cd06261">
    <property type="entry name" value="TM_PBP2"/>
    <property type="match status" value="1"/>
</dbReference>
<evidence type="ECO:0000313" key="9">
    <source>
        <dbReference type="EMBL" id="MCD2111311.1"/>
    </source>
</evidence>
<comment type="caution">
    <text evidence="9">The sequence shown here is derived from an EMBL/GenBank/DDBJ whole genome shotgun (WGS) entry which is preliminary data.</text>
</comment>
<feature type="transmembrane region" description="Helical" evidence="7">
    <location>
        <begin position="136"/>
        <end position="158"/>
    </location>
</feature>
<dbReference type="Pfam" id="PF00528">
    <property type="entry name" value="BPD_transp_1"/>
    <property type="match status" value="1"/>
</dbReference>
<evidence type="ECO:0000313" key="10">
    <source>
        <dbReference type="Proteomes" id="UP001198630"/>
    </source>
</evidence>
<comment type="subcellular location">
    <subcellularLocation>
        <location evidence="1 7">Cell membrane</location>
        <topology evidence="1 7">Multi-pass membrane protein</topology>
    </subcellularLocation>
</comment>
<evidence type="ECO:0000256" key="5">
    <source>
        <dbReference type="ARBA" id="ARBA00022989"/>
    </source>
</evidence>
<evidence type="ECO:0000256" key="2">
    <source>
        <dbReference type="ARBA" id="ARBA00022448"/>
    </source>
</evidence>
<feature type="transmembrane region" description="Helical" evidence="7">
    <location>
        <begin position="44"/>
        <end position="66"/>
    </location>
</feature>
<dbReference type="SUPFAM" id="SSF161098">
    <property type="entry name" value="MetI-like"/>
    <property type="match status" value="1"/>
</dbReference>
<feature type="transmembrane region" description="Helical" evidence="7">
    <location>
        <begin position="164"/>
        <end position="186"/>
    </location>
</feature>
<keyword evidence="4 7" id="KW-0812">Transmembrane</keyword>
<dbReference type="Proteomes" id="UP001198630">
    <property type="component" value="Unassembled WGS sequence"/>
</dbReference>
<protein>
    <submittedName>
        <fullName evidence="9">ABC transporter permease</fullName>
    </submittedName>
</protein>
<dbReference type="InterPro" id="IPR035906">
    <property type="entry name" value="MetI-like_sf"/>
</dbReference>
<keyword evidence="6 7" id="KW-0472">Membrane</keyword>
<organism evidence="9 10">
    <name type="scientific">Rhodococcus rhodochrous</name>
    <dbReference type="NCBI Taxonomy" id="1829"/>
    <lineage>
        <taxon>Bacteria</taxon>
        <taxon>Bacillati</taxon>
        <taxon>Actinomycetota</taxon>
        <taxon>Actinomycetes</taxon>
        <taxon>Mycobacteriales</taxon>
        <taxon>Nocardiaceae</taxon>
        <taxon>Rhodococcus</taxon>
    </lineage>
</organism>
<dbReference type="PROSITE" id="PS50928">
    <property type="entry name" value="ABC_TM1"/>
    <property type="match status" value="1"/>
</dbReference>
<comment type="similarity">
    <text evidence="7">Belongs to the binding-protein-dependent transport system permease family.</text>
</comment>
<reference evidence="9" key="1">
    <citation type="submission" date="2021-11" db="EMBL/GenBank/DDBJ databases">
        <title>Development of a sustainable strategy for remediation of hydrocarbon-contaminated territories based on the waste exchange concept.</title>
        <authorList>
            <person name="Elkin A."/>
        </authorList>
    </citation>
    <scope>NUCLEOTIDE SEQUENCE</scope>
    <source>
        <strain evidence="9">IEGM 757</strain>
    </source>
</reference>
<accession>A0AAW4XEH9</accession>
<dbReference type="Gene3D" id="1.10.3720.10">
    <property type="entry name" value="MetI-like"/>
    <property type="match status" value="1"/>
</dbReference>
<evidence type="ECO:0000256" key="7">
    <source>
        <dbReference type="RuleBase" id="RU363032"/>
    </source>
</evidence>
<dbReference type="PANTHER" id="PTHR30151:SF0">
    <property type="entry name" value="ABC TRANSPORTER PERMEASE PROTEIN MJ0413-RELATED"/>
    <property type="match status" value="1"/>
</dbReference>
<keyword evidence="5 7" id="KW-1133">Transmembrane helix</keyword>
<dbReference type="InterPro" id="IPR000515">
    <property type="entry name" value="MetI-like"/>
</dbReference>
<proteinExistence type="inferred from homology"/>
<evidence type="ECO:0000259" key="8">
    <source>
        <dbReference type="PROSITE" id="PS50928"/>
    </source>
</evidence>
<feature type="transmembrane region" description="Helical" evidence="7">
    <location>
        <begin position="106"/>
        <end position="124"/>
    </location>
</feature>
<feature type="domain" description="ABC transmembrane type-1" evidence="8">
    <location>
        <begin position="98"/>
        <end position="282"/>
    </location>
</feature>
<gene>
    <name evidence="9" type="ORF">LQ384_09395</name>
</gene>
<evidence type="ECO:0000256" key="4">
    <source>
        <dbReference type="ARBA" id="ARBA00022692"/>
    </source>
</evidence>
<dbReference type="EMBL" id="JAJNCO010000004">
    <property type="protein sequence ID" value="MCD2111311.1"/>
    <property type="molecule type" value="Genomic_DNA"/>
</dbReference>
<evidence type="ECO:0000256" key="6">
    <source>
        <dbReference type="ARBA" id="ARBA00023136"/>
    </source>
</evidence>
<sequence>MGVSVTDVAIVRDATDARDANMSRTRPRFPAVRIRRAMNSLTRFWLLALVLILWELLAQASSNVFFPPPSRIAEQFVEDWLAPTPSTAFLSEHFYATAVVSLKRLAVGWVLAAVVGIAVGVLLARSTVAARMYGPVVRFWLAVPNAILIPIAVKVFGVTDAMNIFMIAFGTVWLIIVSTADGVSTVDNSYLRSARSLHLRGVELYSKVVIPAALPRITAGLRVSIGIGLILMIVSEFFATTAGLGYEVQLSQQTFQYTRMWSAFVLIAVIGLATNAAFAVVERRILHWQRREGLKGQ</sequence>
<dbReference type="GO" id="GO:0005886">
    <property type="term" value="C:plasma membrane"/>
    <property type="evidence" value="ECO:0007669"/>
    <property type="project" value="UniProtKB-SubCell"/>
</dbReference>
<feature type="transmembrane region" description="Helical" evidence="7">
    <location>
        <begin position="260"/>
        <end position="281"/>
    </location>
</feature>
<dbReference type="RefSeq" id="WP_192378606.1">
    <property type="nucleotide sequence ID" value="NZ_CP027557.1"/>
</dbReference>
<keyword evidence="3" id="KW-1003">Cell membrane</keyword>
<keyword evidence="2 7" id="KW-0813">Transport</keyword>
<feature type="transmembrane region" description="Helical" evidence="7">
    <location>
        <begin position="219"/>
        <end position="240"/>
    </location>
</feature>